<reference evidence="1" key="1">
    <citation type="submission" date="2014-11" db="EMBL/GenBank/DDBJ databases">
        <authorList>
            <person name="Amaro Gonzalez C."/>
        </authorList>
    </citation>
    <scope>NUCLEOTIDE SEQUENCE</scope>
</reference>
<organism evidence="1">
    <name type="scientific">Anguilla anguilla</name>
    <name type="common">European freshwater eel</name>
    <name type="synonym">Muraena anguilla</name>
    <dbReference type="NCBI Taxonomy" id="7936"/>
    <lineage>
        <taxon>Eukaryota</taxon>
        <taxon>Metazoa</taxon>
        <taxon>Chordata</taxon>
        <taxon>Craniata</taxon>
        <taxon>Vertebrata</taxon>
        <taxon>Euteleostomi</taxon>
        <taxon>Actinopterygii</taxon>
        <taxon>Neopterygii</taxon>
        <taxon>Teleostei</taxon>
        <taxon>Anguilliformes</taxon>
        <taxon>Anguillidae</taxon>
        <taxon>Anguilla</taxon>
    </lineage>
</organism>
<dbReference type="AlphaFoldDB" id="A0A0E9PPR5"/>
<name>A0A0E9PPR5_ANGAN</name>
<evidence type="ECO:0000313" key="1">
    <source>
        <dbReference type="EMBL" id="JAH06075.1"/>
    </source>
</evidence>
<sequence>MLQFIDSAEAFSQNDLKKETLLCIKSVYCGFKLIGHSNRNSASTFLTCCFHLKILW</sequence>
<proteinExistence type="predicted"/>
<dbReference type="EMBL" id="GBXM01102502">
    <property type="protein sequence ID" value="JAH06075.1"/>
    <property type="molecule type" value="Transcribed_RNA"/>
</dbReference>
<protein>
    <submittedName>
        <fullName evidence="1">Uncharacterized protein</fullName>
    </submittedName>
</protein>
<accession>A0A0E9PPR5</accession>
<reference evidence="1" key="2">
    <citation type="journal article" date="2015" name="Fish Shellfish Immunol.">
        <title>Early steps in the European eel (Anguilla anguilla)-Vibrio vulnificus interaction in the gills: Role of the RtxA13 toxin.</title>
        <authorList>
            <person name="Callol A."/>
            <person name="Pajuelo D."/>
            <person name="Ebbesson L."/>
            <person name="Teles M."/>
            <person name="MacKenzie S."/>
            <person name="Amaro C."/>
        </authorList>
    </citation>
    <scope>NUCLEOTIDE SEQUENCE</scope>
</reference>